<evidence type="ECO:0000256" key="3">
    <source>
        <dbReference type="PROSITE-ProRule" id="PRU00169"/>
    </source>
</evidence>
<dbReference type="PROSITE" id="PS50110">
    <property type="entry name" value="RESPONSE_REGULATORY"/>
    <property type="match status" value="1"/>
</dbReference>
<dbReference type="Gene3D" id="3.40.50.2300">
    <property type="match status" value="1"/>
</dbReference>
<dbReference type="SUPFAM" id="SSF52172">
    <property type="entry name" value="CheY-like"/>
    <property type="match status" value="1"/>
</dbReference>
<evidence type="ECO:0000313" key="6">
    <source>
        <dbReference type="Proteomes" id="UP000320672"/>
    </source>
</evidence>
<evidence type="ECO:0000313" key="5">
    <source>
        <dbReference type="EMBL" id="QDS92761.1"/>
    </source>
</evidence>
<feature type="modified residue" description="4-aspartylphosphate" evidence="3">
    <location>
        <position position="52"/>
    </location>
</feature>
<dbReference type="SMART" id="SM00448">
    <property type="entry name" value="REC"/>
    <property type="match status" value="1"/>
</dbReference>
<reference evidence="5 6" key="1">
    <citation type="submission" date="2019-02" db="EMBL/GenBank/DDBJ databases">
        <title>Deep-cultivation of Planctomycetes and their phenomic and genomic characterization uncovers novel biology.</title>
        <authorList>
            <person name="Wiegand S."/>
            <person name="Jogler M."/>
            <person name="Boedeker C."/>
            <person name="Pinto D."/>
            <person name="Vollmers J."/>
            <person name="Rivas-Marin E."/>
            <person name="Kohn T."/>
            <person name="Peeters S.H."/>
            <person name="Heuer A."/>
            <person name="Rast P."/>
            <person name="Oberbeckmann S."/>
            <person name="Bunk B."/>
            <person name="Jeske O."/>
            <person name="Meyerdierks A."/>
            <person name="Storesund J.E."/>
            <person name="Kallscheuer N."/>
            <person name="Luecker S."/>
            <person name="Lage O.M."/>
            <person name="Pohl T."/>
            <person name="Merkel B.J."/>
            <person name="Hornburger P."/>
            <person name="Mueller R.-W."/>
            <person name="Bruemmer F."/>
            <person name="Labrenz M."/>
            <person name="Spormann A.M."/>
            <person name="Op den Camp H."/>
            <person name="Overmann J."/>
            <person name="Amann R."/>
            <person name="Jetten M.S.M."/>
            <person name="Mascher T."/>
            <person name="Medema M.H."/>
            <person name="Devos D.P."/>
            <person name="Kaster A.-K."/>
            <person name="Ovreas L."/>
            <person name="Rohde M."/>
            <person name="Galperin M.Y."/>
            <person name="Jogler C."/>
        </authorList>
    </citation>
    <scope>NUCLEOTIDE SEQUENCE [LARGE SCALE GENOMIC DNA]</scope>
    <source>
        <strain evidence="5 6">FF011L</strain>
    </source>
</reference>
<name>A0A517MD05_9BACT</name>
<feature type="domain" description="Response regulatory" evidence="4">
    <location>
        <begin position="3"/>
        <end position="117"/>
    </location>
</feature>
<evidence type="ECO:0000256" key="1">
    <source>
        <dbReference type="ARBA" id="ARBA00022553"/>
    </source>
</evidence>
<accession>A0A517MD05</accession>
<dbReference type="Pfam" id="PF13581">
    <property type="entry name" value="HATPase_c_2"/>
    <property type="match status" value="1"/>
</dbReference>
<dbReference type="InterPro" id="IPR001789">
    <property type="entry name" value="Sig_transdc_resp-reg_receiver"/>
</dbReference>
<protein>
    <submittedName>
        <fullName evidence="5">Luminescence regulatory protein LuxO</fullName>
    </submittedName>
</protein>
<dbReference type="Gene3D" id="3.30.565.10">
    <property type="entry name" value="Histidine kinase-like ATPase, C-terminal domain"/>
    <property type="match status" value="1"/>
</dbReference>
<dbReference type="AlphaFoldDB" id="A0A517MD05"/>
<keyword evidence="6" id="KW-1185">Reference proteome</keyword>
<dbReference type="InterPro" id="IPR011006">
    <property type="entry name" value="CheY-like_superfamily"/>
</dbReference>
<sequence length="302" mass="33557">MSRVLLVEDSPTQAMEIRLMLQERGHNVTVVGNGKAALESLREECPEVVVTDLEMPEMSGLELVEAMQAECPQVPAILITAQGSETLAVQTLRRGAAAYVPKTMLAMLLHTTIRDVLGVLRADQSYARLIDSLTYNRFKFRLENDPFLVAPLVDFVVQMVSGMNLMANNELIRFSNALDHALLHGILHGNLELSDSQIAEFRESCGDGVEPESIELRRAEHPYNERRLKVDIQVSEDKIECALADEGRGFDAALLSASVESAMQQEHGHEIALITSFMDEVTVDPSQHQLVMIKHCQRQIAV</sequence>
<proteinExistence type="predicted"/>
<keyword evidence="1 3" id="KW-0597">Phosphoprotein</keyword>
<dbReference type="PANTHER" id="PTHR44591:SF14">
    <property type="entry name" value="PROTEIN PILG"/>
    <property type="match status" value="1"/>
</dbReference>
<dbReference type="KEGG" id="rml:FF011L_15100"/>
<gene>
    <name evidence="5" type="primary">luxO_1</name>
    <name evidence="5" type="ORF">FF011L_15100</name>
</gene>
<dbReference type="CDD" id="cd16936">
    <property type="entry name" value="HATPase_RsbW-like"/>
    <property type="match status" value="1"/>
</dbReference>
<dbReference type="GO" id="GO:0000160">
    <property type="term" value="P:phosphorelay signal transduction system"/>
    <property type="evidence" value="ECO:0007669"/>
    <property type="project" value="UniProtKB-KW"/>
</dbReference>
<organism evidence="5 6">
    <name type="scientific">Roseimaritima multifibrata</name>
    <dbReference type="NCBI Taxonomy" id="1930274"/>
    <lineage>
        <taxon>Bacteria</taxon>
        <taxon>Pseudomonadati</taxon>
        <taxon>Planctomycetota</taxon>
        <taxon>Planctomycetia</taxon>
        <taxon>Pirellulales</taxon>
        <taxon>Pirellulaceae</taxon>
        <taxon>Roseimaritima</taxon>
    </lineage>
</organism>
<dbReference type="Pfam" id="PF00072">
    <property type="entry name" value="Response_reg"/>
    <property type="match status" value="1"/>
</dbReference>
<dbReference type="RefSeq" id="WP_218933066.1">
    <property type="nucleotide sequence ID" value="NZ_CP036262.1"/>
</dbReference>
<keyword evidence="2" id="KW-0902">Two-component regulatory system</keyword>
<evidence type="ECO:0000256" key="2">
    <source>
        <dbReference type="ARBA" id="ARBA00023012"/>
    </source>
</evidence>
<dbReference type="PANTHER" id="PTHR44591">
    <property type="entry name" value="STRESS RESPONSE REGULATOR PROTEIN 1"/>
    <property type="match status" value="1"/>
</dbReference>
<dbReference type="InterPro" id="IPR003594">
    <property type="entry name" value="HATPase_dom"/>
</dbReference>
<dbReference type="InterPro" id="IPR036890">
    <property type="entry name" value="HATPase_C_sf"/>
</dbReference>
<dbReference type="EMBL" id="CP036262">
    <property type="protein sequence ID" value="QDS92761.1"/>
    <property type="molecule type" value="Genomic_DNA"/>
</dbReference>
<dbReference type="CDD" id="cd00156">
    <property type="entry name" value="REC"/>
    <property type="match status" value="1"/>
</dbReference>
<evidence type="ECO:0000259" key="4">
    <source>
        <dbReference type="PROSITE" id="PS50110"/>
    </source>
</evidence>
<dbReference type="InterPro" id="IPR050595">
    <property type="entry name" value="Bact_response_regulator"/>
</dbReference>
<dbReference type="Proteomes" id="UP000320672">
    <property type="component" value="Chromosome"/>
</dbReference>